<keyword evidence="4" id="KW-0645">Protease</keyword>
<comment type="similarity">
    <text evidence="1">In the C-terminal section; belongs to the transpeptidase family.</text>
</comment>
<feature type="compositionally biased region" description="Gly residues" evidence="14">
    <location>
        <begin position="683"/>
        <end position="696"/>
    </location>
</feature>
<evidence type="ECO:0000256" key="12">
    <source>
        <dbReference type="ARBA" id="ARBA00034000"/>
    </source>
</evidence>
<protein>
    <submittedName>
        <fullName evidence="18">Membrane carboxypeptidase (Penicillin-binding protein)</fullName>
    </submittedName>
</protein>
<organism evidence="18 19">
    <name type="scientific">Bifidobacterium commune</name>
    <dbReference type="NCBI Taxonomy" id="1505727"/>
    <lineage>
        <taxon>Bacteria</taxon>
        <taxon>Bacillati</taxon>
        <taxon>Actinomycetota</taxon>
        <taxon>Actinomycetes</taxon>
        <taxon>Bifidobacteriales</taxon>
        <taxon>Bifidobacteriaceae</taxon>
        <taxon>Bifidobacterium</taxon>
    </lineage>
</organism>
<comment type="catalytic activity">
    <reaction evidence="12">
        <text>Preferential cleavage: (Ac)2-L-Lys-D-Ala-|-D-Ala. Also transpeptidation of peptidyl-alanyl moieties that are N-acyl substituents of D-alanine.</text>
        <dbReference type="EC" id="3.4.16.4"/>
    </reaction>
</comment>
<dbReference type="InterPro" id="IPR023346">
    <property type="entry name" value="Lysozyme-like_dom_sf"/>
</dbReference>
<dbReference type="SUPFAM" id="SSF53955">
    <property type="entry name" value="Lysozyme-like"/>
    <property type="match status" value="1"/>
</dbReference>
<feature type="domain" description="Penicillin-binding protein transpeptidase" evidence="16">
    <location>
        <begin position="386"/>
        <end position="627"/>
    </location>
</feature>
<evidence type="ECO:0000259" key="17">
    <source>
        <dbReference type="Pfam" id="PF00912"/>
    </source>
</evidence>
<keyword evidence="8" id="KW-0133">Cell shape</keyword>
<keyword evidence="9" id="KW-0573">Peptidoglycan synthesis</keyword>
<dbReference type="InterPro" id="IPR036950">
    <property type="entry name" value="PBP_transglycosylase"/>
</dbReference>
<evidence type="ECO:0000256" key="14">
    <source>
        <dbReference type="SAM" id="MobiDB-lite"/>
    </source>
</evidence>
<dbReference type="PANTHER" id="PTHR32282:SF34">
    <property type="entry name" value="PENICILLIN-BINDING PROTEIN 1A"/>
    <property type="match status" value="1"/>
</dbReference>
<dbReference type="InterPro" id="IPR050396">
    <property type="entry name" value="Glycosyltr_51/Transpeptidase"/>
</dbReference>
<dbReference type="GO" id="GO:0009002">
    <property type="term" value="F:serine-type D-Ala-D-Ala carboxypeptidase activity"/>
    <property type="evidence" value="ECO:0007669"/>
    <property type="project" value="UniProtKB-EC"/>
</dbReference>
<keyword evidence="15" id="KW-0812">Transmembrane</keyword>
<evidence type="ECO:0000256" key="1">
    <source>
        <dbReference type="ARBA" id="ARBA00007090"/>
    </source>
</evidence>
<dbReference type="GO" id="GO:0008658">
    <property type="term" value="F:penicillin binding"/>
    <property type="evidence" value="ECO:0007669"/>
    <property type="project" value="InterPro"/>
</dbReference>
<keyword evidence="5" id="KW-0328">Glycosyltransferase</keyword>
<dbReference type="GO" id="GO:0009252">
    <property type="term" value="P:peptidoglycan biosynthetic process"/>
    <property type="evidence" value="ECO:0007669"/>
    <property type="project" value="UniProtKB-KW"/>
</dbReference>
<keyword evidence="6" id="KW-0808">Transferase</keyword>
<dbReference type="Pfam" id="PF00905">
    <property type="entry name" value="Transpeptidase"/>
    <property type="match status" value="1"/>
</dbReference>
<feature type="compositionally biased region" description="Low complexity" evidence="14">
    <location>
        <begin position="25"/>
        <end position="34"/>
    </location>
</feature>
<dbReference type="SUPFAM" id="SSF56601">
    <property type="entry name" value="beta-lactamase/transpeptidase-like"/>
    <property type="match status" value="1"/>
</dbReference>
<feature type="domain" description="Glycosyl transferase family 51" evidence="17">
    <location>
        <begin position="118"/>
        <end position="289"/>
    </location>
</feature>
<dbReference type="EMBL" id="FMBL01000001">
    <property type="protein sequence ID" value="SCC77968.1"/>
    <property type="molecule type" value="Genomic_DNA"/>
</dbReference>
<keyword evidence="10" id="KW-0511">Multifunctional enzyme</keyword>
<dbReference type="RefSeq" id="WP_091846950.1">
    <property type="nucleotide sequence ID" value="NZ_FMBL01000001.1"/>
</dbReference>
<feature type="region of interest" description="Disordered" evidence="14">
    <location>
        <begin position="672"/>
        <end position="766"/>
    </location>
</feature>
<evidence type="ECO:0000256" key="13">
    <source>
        <dbReference type="ARBA" id="ARBA00049902"/>
    </source>
</evidence>
<sequence length="766" mass="82082">MVRENRRVSARSIGSGRVKVRRTYTNTRNTFNQTPGKNLKTGGPSNKRGPKRDPREQPKRKRSLLGRILRWALGIIALLILAGAGTFAYLYATIEIPLPEKIAMAEKTKVYYNDGSTEIGSFATQNREIISCEALPKYVGESIVASENQTFYKDTGVDFKGIARALLNNVSGGSRQGASTITQQYAERYYMGDTHSYSGKVHEAILAMKITKSQDKDTVLCNYMNTIYLGRGAYGIEAASKAYFNKDAKDLTMPEAAMLSGIIPAPSAWDPAVNPKRAEQRFTRVIGIMEKQGYISEQDAKAAQMPQTIPVQSQQSSYKGPNGYILQMVRDELIGSGNFTPDDIDSGGYTIVTTIDKGKQELMHNTASPSTPENSKTLSQGMQTGAMSVNPKDGSIIAFYGGDDYLTKQLNNATQATYELGSTMKPFALLAAVQDGVNLNTTFNGNSPRTYNGIAQPVKNFGNEQFGYTNLYNATAHSVNTVYMDLQGHLTAKKVAQTAQAAGMNPKLVPGDNPFTVLGNDGVHVSDVAQAYATIANQGNKPTLHIVASVKDSNGKDMYRAPTDSERVFNANDTALVAKAMTGTVQFGTATEVRKVGKTIAGKTGTANDSTAGSFVGFTPSMVTVFAMWNPGADGKPQEIPPLRGGYGSGAQYPAHLFTEYMKQALADQPNETFPVAHDDGKIGGPDGTWGSGGGRSSNSNSNRRNYQNNNQNSSNGQSTNGNDGGSGDAKTNKGDGTGATNQTPDNGGHESNGGPEQQQANRGGQ</sequence>
<keyword evidence="15" id="KW-1133">Transmembrane helix</keyword>
<dbReference type="GO" id="GO:0008360">
    <property type="term" value="P:regulation of cell shape"/>
    <property type="evidence" value="ECO:0007669"/>
    <property type="project" value="UniProtKB-KW"/>
</dbReference>
<keyword evidence="15" id="KW-0472">Membrane</keyword>
<evidence type="ECO:0000256" key="4">
    <source>
        <dbReference type="ARBA" id="ARBA00022670"/>
    </source>
</evidence>
<dbReference type="InterPro" id="IPR001460">
    <property type="entry name" value="PCN-bd_Tpept"/>
</dbReference>
<keyword evidence="11" id="KW-0961">Cell wall biogenesis/degradation</keyword>
<feature type="region of interest" description="Disordered" evidence="14">
    <location>
        <begin position="25"/>
        <end position="61"/>
    </location>
</feature>
<comment type="catalytic activity">
    <reaction evidence="13">
        <text>[GlcNAc-(1-&gt;4)-Mur2Ac(oyl-L-Ala-gamma-D-Glu-L-Lys-D-Ala-D-Ala)](n)-di-trans,octa-cis-undecaprenyl diphosphate + beta-D-GlcNAc-(1-&gt;4)-Mur2Ac(oyl-L-Ala-gamma-D-Glu-L-Lys-D-Ala-D-Ala)-di-trans,octa-cis-undecaprenyl diphosphate = [GlcNAc-(1-&gt;4)-Mur2Ac(oyl-L-Ala-gamma-D-Glu-L-Lys-D-Ala-D-Ala)](n+1)-di-trans,octa-cis-undecaprenyl diphosphate + di-trans,octa-cis-undecaprenyl diphosphate + H(+)</text>
        <dbReference type="Rhea" id="RHEA:23708"/>
        <dbReference type="Rhea" id="RHEA-COMP:9602"/>
        <dbReference type="Rhea" id="RHEA-COMP:9603"/>
        <dbReference type="ChEBI" id="CHEBI:15378"/>
        <dbReference type="ChEBI" id="CHEBI:58405"/>
        <dbReference type="ChEBI" id="CHEBI:60033"/>
        <dbReference type="ChEBI" id="CHEBI:78435"/>
        <dbReference type="EC" id="2.4.99.28"/>
    </reaction>
</comment>
<accession>A0A1C4H087</accession>
<evidence type="ECO:0000256" key="2">
    <source>
        <dbReference type="ARBA" id="ARBA00007739"/>
    </source>
</evidence>
<keyword evidence="3 18" id="KW-0121">Carboxypeptidase</keyword>
<evidence type="ECO:0000256" key="3">
    <source>
        <dbReference type="ARBA" id="ARBA00022645"/>
    </source>
</evidence>
<evidence type="ECO:0000256" key="7">
    <source>
        <dbReference type="ARBA" id="ARBA00022801"/>
    </source>
</evidence>
<keyword evidence="19" id="KW-1185">Reference proteome</keyword>
<dbReference type="Proteomes" id="UP000242610">
    <property type="component" value="Unassembled WGS sequence"/>
</dbReference>
<evidence type="ECO:0000256" key="6">
    <source>
        <dbReference type="ARBA" id="ARBA00022679"/>
    </source>
</evidence>
<dbReference type="GO" id="GO:0071555">
    <property type="term" value="P:cell wall organization"/>
    <property type="evidence" value="ECO:0007669"/>
    <property type="project" value="UniProtKB-KW"/>
</dbReference>
<dbReference type="AlphaFoldDB" id="A0A1C4H087"/>
<dbReference type="STRING" id="1505727.GA0061077_0039"/>
<comment type="similarity">
    <text evidence="2">In the N-terminal section; belongs to the glycosyltransferase 51 family.</text>
</comment>
<evidence type="ECO:0000259" key="16">
    <source>
        <dbReference type="Pfam" id="PF00905"/>
    </source>
</evidence>
<dbReference type="InterPro" id="IPR001264">
    <property type="entry name" value="Glyco_trans_51"/>
</dbReference>
<reference evidence="19" key="1">
    <citation type="submission" date="2016-08" db="EMBL/GenBank/DDBJ databases">
        <authorList>
            <person name="Varghese N."/>
            <person name="Submissions Spin"/>
        </authorList>
    </citation>
    <scope>NUCLEOTIDE SEQUENCE [LARGE SCALE GENOMIC DNA]</scope>
    <source>
        <strain evidence="19">R-52791</strain>
    </source>
</reference>
<gene>
    <name evidence="18" type="ORF">GA0061077_0039</name>
</gene>
<dbReference type="PANTHER" id="PTHR32282">
    <property type="entry name" value="BINDING PROTEIN TRANSPEPTIDASE, PUTATIVE-RELATED"/>
    <property type="match status" value="1"/>
</dbReference>
<name>A0A1C4H087_9BIFI</name>
<dbReference type="Pfam" id="PF00912">
    <property type="entry name" value="Transgly"/>
    <property type="match status" value="1"/>
</dbReference>
<keyword evidence="7" id="KW-0378">Hydrolase</keyword>
<dbReference type="GO" id="GO:0030288">
    <property type="term" value="C:outer membrane-bounded periplasmic space"/>
    <property type="evidence" value="ECO:0007669"/>
    <property type="project" value="TreeGrafter"/>
</dbReference>
<evidence type="ECO:0000313" key="19">
    <source>
        <dbReference type="Proteomes" id="UP000242610"/>
    </source>
</evidence>
<dbReference type="Gene3D" id="3.40.710.10">
    <property type="entry name" value="DD-peptidase/beta-lactamase superfamily"/>
    <property type="match status" value="1"/>
</dbReference>
<dbReference type="OrthoDB" id="9766909at2"/>
<dbReference type="GO" id="GO:0006508">
    <property type="term" value="P:proteolysis"/>
    <property type="evidence" value="ECO:0007669"/>
    <property type="project" value="UniProtKB-KW"/>
</dbReference>
<feature type="compositionally biased region" description="Polar residues" evidence="14">
    <location>
        <begin position="755"/>
        <end position="766"/>
    </location>
</feature>
<evidence type="ECO:0000256" key="9">
    <source>
        <dbReference type="ARBA" id="ARBA00022984"/>
    </source>
</evidence>
<evidence type="ECO:0000256" key="5">
    <source>
        <dbReference type="ARBA" id="ARBA00022676"/>
    </source>
</evidence>
<feature type="transmembrane region" description="Helical" evidence="15">
    <location>
        <begin position="68"/>
        <end position="92"/>
    </location>
</feature>
<dbReference type="FunFam" id="1.10.3810.10:FF:000001">
    <property type="entry name" value="Penicillin-binding protein 1A"/>
    <property type="match status" value="1"/>
</dbReference>
<proteinExistence type="inferred from homology"/>
<evidence type="ECO:0000256" key="15">
    <source>
        <dbReference type="SAM" id="Phobius"/>
    </source>
</evidence>
<evidence type="ECO:0000313" key="18">
    <source>
        <dbReference type="EMBL" id="SCC77968.1"/>
    </source>
</evidence>
<evidence type="ECO:0000256" key="8">
    <source>
        <dbReference type="ARBA" id="ARBA00022960"/>
    </source>
</evidence>
<evidence type="ECO:0000256" key="11">
    <source>
        <dbReference type="ARBA" id="ARBA00023316"/>
    </source>
</evidence>
<evidence type="ECO:0000256" key="10">
    <source>
        <dbReference type="ARBA" id="ARBA00023268"/>
    </source>
</evidence>
<dbReference type="GO" id="GO:0008955">
    <property type="term" value="F:peptidoglycan glycosyltransferase activity"/>
    <property type="evidence" value="ECO:0007669"/>
    <property type="project" value="UniProtKB-EC"/>
</dbReference>
<feature type="compositionally biased region" description="Low complexity" evidence="14">
    <location>
        <begin position="697"/>
        <end position="722"/>
    </location>
</feature>
<dbReference type="InterPro" id="IPR012338">
    <property type="entry name" value="Beta-lactam/transpept-like"/>
</dbReference>
<dbReference type="Gene3D" id="1.10.3810.10">
    <property type="entry name" value="Biosynthetic peptidoglycan transglycosylase-like"/>
    <property type="match status" value="1"/>
</dbReference>